<accession>D9Q0K6</accession>
<dbReference type="Gene3D" id="3.40.50.300">
    <property type="entry name" value="P-loop containing nucleotide triphosphate hydrolases"/>
    <property type="match status" value="2"/>
</dbReference>
<evidence type="ECO:0000256" key="5">
    <source>
        <dbReference type="ARBA" id="ARBA00022840"/>
    </source>
</evidence>
<dbReference type="PIRSF" id="PIRSF037307">
    <property type="entry name" value="Lhr-like_helic_prd"/>
    <property type="match status" value="1"/>
</dbReference>
<dbReference type="InterPro" id="IPR011545">
    <property type="entry name" value="DEAD/DEAH_box_helicase_dom"/>
</dbReference>
<dbReference type="InterPro" id="IPR013701">
    <property type="entry name" value="Lhr-like_DEAD/DEAH_assoc"/>
</dbReference>
<evidence type="ECO:0000256" key="6">
    <source>
        <dbReference type="ARBA" id="ARBA00023125"/>
    </source>
</evidence>
<evidence type="ECO:0000259" key="10">
    <source>
        <dbReference type="PROSITE" id="PS51192"/>
    </source>
</evidence>
<feature type="domain" description="Helicase C-terminal" evidence="11">
    <location>
        <begin position="240"/>
        <end position="398"/>
    </location>
</feature>
<dbReference type="GO" id="GO:0016887">
    <property type="term" value="F:ATP hydrolysis activity"/>
    <property type="evidence" value="ECO:0007669"/>
    <property type="project" value="TreeGrafter"/>
</dbReference>
<dbReference type="InterPro" id="IPR017170">
    <property type="entry name" value="Lhr-like"/>
</dbReference>
<dbReference type="InterPro" id="IPR027417">
    <property type="entry name" value="P-loop_NTPase"/>
</dbReference>
<dbReference type="SMART" id="SM00490">
    <property type="entry name" value="HELICc"/>
    <property type="match status" value="1"/>
</dbReference>
<dbReference type="FunCoup" id="D9Q0K6">
    <property type="interactions" value="7"/>
</dbReference>
<evidence type="ECO:0000256" key="1">
    <source>
        <dbReference type="ARBA" id="ARBA00022741"/>
    </source>
</evidence>
<dbReference type="GeneID" id="9498667"/>
<evidence type="ECO:0000256" key="3">
    <source>
        <dbReference type="ARBA" id="ARBA00022801"/>
    </source>
</evidence>
<dbReference type="HOGENOM" id="CLU_002025_0_0_2"/>
<dbReference type="GO" id="GO:0004386">
    <property type="term" value="F:helicase activity"/>
    <property type="evidence" value="ECO:0007669"/>
    <property type="project" value="UniProtKB-KW"/>
</dbReference>
<dbReference type="SUPFAM" id="SSF52540">
    <property type="entry name" value="P-loop containing nucleoside triphosphate hydrolases"/>
    <property type="match status" value="1"/>
</dbReference>
<keyword evidence="2" id="KW-0227">DNA damage</keyword>
<dbReference type="Proteomes" id="UP000000346">
    <property type="component" value="Chromosome"/>
</dbReference>
<dbReference type="InterPro" id="IPR014001">
    <property type="entry name" value="Helicase_ATP-bd"/>
</dbReference>
<keyword evidence="6" id="KW-0238">DNA-binding</keyword>
<dbReference type="eggNOG" id="arCOG00557">
    <property type="taxonomic scope" value="Archaea"/>
</dbReference>
<keyword evidence="13" id="KW-1185">Reference proteome</keyword>
<dbReference type="AlphaFoldDB" id="D9Q0K6"/>
<dbReference type="Pfam" id="PF00271">
    <property type="entry name" value="Helicase_C"/>
    <property type="match status" value="1"/>
</dbReference>
<proteinExistence type="inferred from homology"/>
<dbReference type="GO" id="GO:0006281">
    <property type="term" value="P:DNA repair"/>
    <property type="evidence" value="ECO:0007669"/>
    <property type="project" value="UniProtKB-KW"/>
</dbReference>
<dbReference type="InterPro" id="IPR045628">
    <property type="entry name" value="Lhr_WH_dom"/>
</dbReference>
<evidence type="ECO:0000256" key="4">
    <source>
        <dbReference type="ARBA" id="ARBA00022806"/>
    </source>
</evidence>
<dbReference type="RefSeq" id="WP_013266356.1">
    <property type="nucleotide sequence ID" value="NC_014374.1"/>
</dbReference>
<dbReference type="Pfam" id="PF19306">
    <property type="entry name" value="WHD_Lhr"/>
    <property type="match status" value="1"/>
</dbReference>
<evidence type="ECO:0000256" key="7">
    <source>
        <dbReference type="ARBA" id="ARBA00023204"/>
    </source>
</evidence>
<dbReference type="GO" id="GO:0140097">
    <property type="term" value="F:catalytic activity, acting on DNA"/>
    <property type="evidence" value="ECO:0007669"/>
    <property type="project" value="UniProtKB-ARBA"/>
</dbReference>
<comment type="similarity">
    <text evidence="9">Belongs to the Lhr helicase family. Lhr-Core subfamily.</text>
</comment>
<dbReference type="InterPro" id="IPR052511">
    <property type="entry name" value="ATP-dep_Helicase"/>
</dbReference>
<dbReference type="GO" id="GO:0003677">
    <property type="term" value="F:DNA binding"/>
    <property type="evidence" value="ECO:0007669"/>
    <property type="project" value="UniProtKB-KW"/>
</dbReference>
<sequence length="965" mass="106819">MGSSIDMLNPKLRAAIASLGYRGLLPIQEKAIPVILTGNNTLVISPTGSGKTEAAVFPVVSMMLERFTPGDGTVKAIYITPLRALNRDVTLRISRIVESIGFTISLRHGDSTSTIRRRFLQSPPDFMVTTPESLNLLLTVAKGRDLWSSVSFVIVDEIQEMLDNKRGAELSVVLERLEEASRSRIQRVGLSATLSEKSKREAASLLAFNRPVNIVEDKGERRYVITVDVVRGKGQDEFQEAARRIAEIGERESGSVLVFTNTRSVAEKLASLIGNIVGDDNIAVHHGSLSRSVRETAEAKFREGKVKLMVATSSMELGIDIGSVNHVVQFMSPREVIAMTQRAGRSGHVFGGTSRATIVTFDNVFEVLESTSIARRTEKGELEDLGFPRSPLDVLAHQMTAMLVEGSADNIRRVHEIVARAAPLAHVSLDDVRKVAEHLDSVKVIRFDPETGEIKRSRRTFKYLYEVSMIPDEINFKVYDLSSTNLVGEVSERFVEVAMLTSGSTKFRFTLAGKVWEVVNIDYDSERIDAKPVGEAEGAIPIWEGELIPVSSKVAREVCSILSFSMMEPEKGLELLKSKGIDEETANRIVRVAEESRKTWGTVLTYSEPVVEESKGVSILYACLGSKGNLMLALLISKALESRMKVWFDYIPYAIVFSSPSGVPAEAIKDALEKLKSLDQAELVAMSYDAVRSTPLYIARFLQVAKKLGVIDPDARISLEQGRKAMEAYRGSIVDEETLKEIAFDKLDPLAVHEFLSNLREVHVASSSAPSPLFKEVINNPYLRRELATNIKEVAIDYIAEGLRRAALSKEALFLCTACGNAWRARVSDIGDSIRCPRCGAMMVAPLPATEWGEEAAAKYAAWRRGSLKKPNNDERKLIKEVQERAILYINYASQGLGRYVIEALMTSGVGPRAAKKVMQEYFKGGEQAFYKALLKAKEEYLVYKKFIDNNAGSKREQPQGHGYF</sequence>
<evidence type="ECO:0000256" key="9">
    <source>
        <dbReference type="ARBA" id="ARBA00093467"/>
    </source>
</evidence>
<keyword evidence="7" id="KW-0234">DNA repair</keyword>
<evidence type="ECO:0000313" key="12">
    <source>
        <dbReference type="EMBL" id="ADL18844.1"/>
    </source>
</evidence>
<keyword evidence="4 12" id="KW-0347">Helicase</keyword>
<dbReference type="PANTHER" id="PTHR47962">
    <property type="entry name" value="ATP-DEPENDENT HELICASE LHR-RELATED-RELATED"/>
    <property type="match status" value="1"/>
</dbReference>
<dbReference type="PROSITE" id="PS51192">
    <property type="entry name" value="HELICASE_ATP_BIND_1"/>
    <property type="match status" value="1"/>
</dbReference>
<dbReference type="EMBL" id="CP001742">
    <property type="protein sequence ID" value="ADL18844.1"/>
    <property type="molecule type" value="Genomic_DNA"/>
</dbReference>
<dbReference type="SMART" id="SM00487">
    <property type="entry name" value="DEXDc"/>
    <property type="match status" value="1"/>
</dbReference>
<keyword evidence="8" id="KW-0413">Isomerase</keyword>
<dbReference type="Pfam" id="PF08494">
    <property type="entry name" value="DEAD_assoc"/>
    <property type="match status" value="1"/>
</dbReference>
<evidence type="ECO:0000256" key="2">
    <source>
        <dbReference type="ARBA" id="ARBA00022763"/>
    </source>
</evidence>
<dbReference type="STRING" id="666510.ASAC_0437"/>
<evidence type="ECO:0000259" key="11">
    <source>
        <dbReference type="PROSITE" id="PS51194"/>
    </source>
</evidence>
<dbReference type="InterPro" id="IPR001650">
    <property type="entry name" value="Helicase_C-like"/>
</dbReference>
<dbReference type="PANTHER" id="PTHR47962:SF5">
    <property type="entry name" value="ATP-DEPENDENT HELICASE LHR-RELATED"/>
    <property type="match status" value="1"/>
</dbReference>
<reference evidence="12 13" key="1">
    <citation type="journal article" date="2010" name="Appl. Environ. Microbiol.">
        <title>The genome sequence of the crenarchaeon Acidilobus saccharovorans supports a new order, Acidilobales, and suggests an important ecological role in terrestrial acidic hot springs.</title>
        <authorList>
            <person name="Mardanov A.V."/>
            <person name="Svetlitchnyi V.A."/>
            <person name="Beletsky A.V."/>
            <person name="Prokofeva M.I."/>
            <person name="Bonch-Osmolovskaya E.A."/>
            <person name="Ravin N.V."/>
            <person name="Skryabin K.G."/>
        </authorList>
    </citation>
    <scope>NUCLEOTIDE SEQUENCE [LARGE SCALE GENOMIC DNA]</scope>
    <source>
        <strain evidence="13">DSM 16705 / JCM 18335 / VKM B-2471 / 345-15</strain>
    </source>
</reference>
<keyword evidence="3" id="KW-0378">Hydrolase</keyword>
<evidence type="ECO:0000313" key="13">
    <source>
        <dbReference type="Proteomes" id="UP000000346"/>
    </source>
</evidence>
<feature type="domain" description="Helicase ATP-binding" evidence="10">
    <location>
        <begin position="32"/>
        <end position="212"/>
    </location>
</feature>
<organism evidence="12 13">
    <name type="scientific">Acidilobus saccharovorans (strain DSM 16705 / JCM 18335 / VKM B-2471 / 345-15)</name>
    <dbReference type="NCBI Taxonomy" id="666510"/>
    <lineage>
        <taxon>Archaea</taxon>
        <taxon>Thermoproteota</taxon>
        <taxon>Thermoprotei</taxon>
        <taxon>Acidilobales</taxon>
        <taxon>Acidilobaceae</taxon>
        <taxon>Acidilobus</taxon>
    </lineage>
</organism>
<keyword evidence="5" id="KW-0067">ATP-binding</keyword>
<keyword evidence="1" id="KW-0547">Nucleotide-binding</keyword>
<name>D9Q0K6_ACIS3</name>
<dbReference type="KEGG" id="asc:ASAC_0437"/>
<protein>
    <submittedName>
        <fullName evidence="12">Putative ATP-dependent helicase</fullName>
    </submittedName>
</protein>
<evidence type="ECO:0000256" key="8">
    <source>
        <dbReference type="ARBA" id="ARBA00023235"/>
    </source>
</evidence>
<gene>
    <name evidence="12" type="ordered locus">ASAC_0437</name>
</gene>
<dbReference type="GO" id="GO:0005524">
    <property type="term" value="F:ATP binding"/>
    <property type="evidence" value="ECO:0007669"/>
    <property type="project" value="UniProtKB-KW"/>
</dbReference>
<dbReference type="InParanoid" id="D9Q0K6"/>
<dbReference type="PROSITE" id="PS51194">
    <property type="entry name" value="HELICASE_CTER"/>
    <property type="match status" value="1"/>
</dbReference>
<dbReference type="Pfam" id="PF00270">
    <property type="entry name" value="DEAD"/>
    <property type="match status" value="1"/>
</dbReference>